<evidence type="ECO:0000256" key="7">
    <source>
        <dbReference type="SAM" id="Phobius"/>
    </source>
</evidence>
<feature type="transmembrane region" description="Helical" evidence="7">
    <location>
        <begin position="358"/>
        <end position="376"/>
    </location>
</feature>
<dbReference type="AlphaFoldDB" id="A0A8J7AF80"/>
<evidence type="ECO:0000256" key="3">
    <source>
        <dbReference type="ARBA" id="ARBA00022475"/>
    </source>
</evidence>
<evidence type="ECO:0000256" key="1">
    <source>
        <dbReference type="ARBA" id="ARBA00004651"/>
    </source>
</evidence>
<proteinExistence type="predicted"/>
<name>A0A8J7AF80_DESMC</name>
<feature type="transmembrane region" description="Helical" evidence="7">
    <location>
        <begin position="20"/>
        <end position="40"/>
    </location>
</feature>
<dbReference type="PANTHER" id="PTHR43738:SF1">
    <property type="entry name" value="HEMIN TRANSPORT SYSTEM PERMEASE PROTEIN HRTB-RELATED"/>
    <property type="match status" value="1"/>
</dbReference>
<dbReference type="EMBL" id="JADEXS010000273">
    <property type="protein sequence ID" value="MBE9024472.1"/>
    <property type="molecule type" value="Genomic_DNA"/>
</dbReference>
<protein>
    <submittedName>
        <fullName evidence="9">FtsX-like permease family protein</fullName>
    </submittedName>
</protein>
<keyword evidence="6 7" id="KW-0472">Membrane</keyword>
<keyword evidence="3" id="KW-1003">Cell membrane</keyword>
<dbReference type="RefSeq" id="WP_193918905.1">
    <property type="nucleotide sequence ID" value="NZ_JADEXS020000002.1"/>
</dbReference>
<reference evidence="9" key="1">
    <citation type="submission" date="2020-10" db="EMBL/GenBank/DDBJ databases">
        <authorList>
            <person name="Castelo-Branco R."/>
            <person name="Eusebio N."/>
            <person name="Adriana R."/>
            <person name="Vieira A."/>
            <person name="Brugerolle De Fraissinette N."/>
            <person name="Rezende De Castro R."/>
            <person name="Schneider M.P."/>
            <person name="Vasconcelos V."/>
            <person name="Leao P.N."/>
        </authorList>
    </citation>
    <scope>NUCLEOTIDE SEQUENCE</scope>
    <source>
        <strain evidence="9">LEGE 12446</strain>
    </source>
</reference>
<evidence type="ECO:0000256" key="2">
    <source>
        <dbReference type="ARBA" id="ARBA00022448"/>
    </source>
</evidence>
<evidence type="ECO:0000256" key="5">
    <source>
        <dbReference type="ARBA" id="ARBA00022989"/>
    </source>
</evidence>
<keyword evidence="2" id="KW-0813">Transport</keyword>
<comment type="caution">
    <text evidence="9">The sequence shown here is derived from an EMBL/GenBank/DDBJ whole genome shotgun (WGS) entry which is preliminary data.</text>
</comment>
<dbReference type="Proteomes" id="UP000622533">
    <property type="component" value="Unassembled WGS sequence"/>
</dbReference>
<organism evidence="9 10">
    <name type="scientific">Desmonostoc muscorum LEGE 12446</name>
    <dbReference type="NCBI Taxonomy" id="1828758"/>
    <lineage>
        <taxon>Bacteria</taxon>
        <taxon>Bacillati</taxon>
        <taxon>Cyanobacteriota</taxon>
        <taxon>Cyanophyceae</taxon>
        <taxon>Nostocales</taxon>
        <taxon>Nostocaceae</taxon>
        <taxon>Desmonostoc</taxon>
    </lineage>
</organism>
<feature type="transmembrane region" description="Helical" evidence="7">
    <location>
        <begin position="311"/>
        <end position="338"/>
    </location>
</feature>
<dbReference type="PIRSF" id="PIRSF031773">
    <property type="entry name" value="DevC"/>
    <property type="match status" value="1"/>
</dbReference>
<accession>A0A8J7AF80</accession>
<evidence type="ECO:0000313" key="10">
    <source>
        <dbReference type="Proteomes" id="UP000622533"/>
    </source>
</evidence>
<evidence type="ECO:0000259" key="8">
    <source>
        <dbReference type="Pfam" id="PF02687"/>
    </source>
</evidence>
<keyword evidence="10" id="KW-1185">Reference proteome</keyword>
<keyword evidence="5 7" id="KW-1133">Transmembrane helix</keyword>
<evidence type="ECO:0000256" key="4">
    <source>
        <dbReference type="ARBA" id="ARBA00022692"/>
    </source>
</evidence>
<dbReference type="NCBIfam" id="TIGR01185">
    <property type="entry name" value="devC"/>
    <property type="match status" value="1"/>
</dbReference>
<gene>
    <name evidence="9" type="ORF">IQ276_19195</name>
</gene>
<evidence type="ECO:0000256" key="6">
    <source>
        <dbReference type="ARBA" id="ARBA00023136"/>
    </source>
</evidence>
<comment type="subcellular location">
    <subcellularLocation>
        <location evidence="1">Cell membrane</location>
        <topology evidence="1">Multi-pass membrane protein</topology>
    </subcellularLocation>
</comment>
<dbReference type="InterPro" id="IPR051125">
    <property type="entry name" value="ABC-4/HrtB_transporter"/>
</dbReference>
<sequence>MFRRNTPLAWLQLTRVKTRFIVALIGIAFADILMFMQLGFQDGLYDCNTIFHRNLKADIVMLSSQTIAIYYMESFPRPLLYDTLNYEGVESVNSTYVDVLAWKNPNTAQSYPILTYAFDPNKPILPLQGVEEHLEQLKQPDTVLFDITSRPEWGTNFMKNKLEKGESVYSEVNDRRINLAGLFTMGPSFSADANLITSDLNFLRIVKNRSPQQIDVGLINVKPGYDIQKVLEVLRKNLPQKDVKVVTKQEFVELETKYWAESSPIGVIFGLGVIMGFTVGAVIVYQILYADVSDHLSEYATLKAMGYSHKYLLSLVFQEALILAFFGYLPGYIISLLLYDLTRAESFLPIFMTVNRGVNILILTVLMCFISGIIAVRKLKDADPADVF</sequence>
<dbReference type="InterPro" id="IPR003838">
    <property type="entry name" value="ABC3_permease_C"/>
</dbReference>
<dbReference type="InterPro" id="IPR005891">
    <property type="entry name" value="DevC"/>
</dbReference>
<feature type="domain" description="ABC3 transporter permease C-terminal" evidence="8">
    <location>
        <begin position="273"/>
        <end position="380"/>
    </location>
</feature>
<dbReference type="GO" id="GO:0005886">
    <property type="term" value="C:plasma membrane"/>
    <property type="evidence" value="ECO:0007669"/>
    <property type="project" value="UniProtKB-SubCell"/>
</dbReference>
<feature type="transmembrane region" description="Helical" evidence="7">
    <location>
        <begin position="265"/>
        <end position="290"/>
    </location>
</feature>
<keyword evidence="4 7" id="KW-0812">Transmembrane</keyword>
<dbReference type="PANTHER" id="PTHR43738">
    <property type="entry name" value="ABC TRANSPORTER, MEMBRANE PROTEIN"/>
    <property type="match status" value="1"/>
</dbReference>
<evidence type="ECO:0000313" key="9">
    <source>
        <dbReference type="EMBL" id="MBE9024472.1"/>
    </source>
</evidence>
<dbReference type="Pfam" id="PF02687">
    <property type="entry name" value="FtsX"/>
    <property type="match status" value="1"/>
</dbReference>